<comment type="similarity">
    <text evidence="1">Belongs to the UPF0166 family.</text>
</comment>
<dbReference type="SUPFAM" id="SSF54631">
    <property type="entry name" value="CBS-domain pair"/>
    <property type="match status" value="1"/>
</dbReference>
<proteinExistence type="inferred from homology"/>
<dbReference type="SUPFAM" id="SSF54913">
    <property type="entry name" value="GlnB-like"/>
    <property type="match status" value="1"/>
</dbReference>
<feature type="domain" description="CBS" evidence="3">
    <location>
        <begin position="124"/>
        <end position="164"/>
    </location>
</feature>
<dbReference type="HOGENOM" id="CLU_1330843_0_0_0"/>
<evidence type="ECO:0000313" key="5">
    <source>
        <dbReference type="Proteomes" id="UP000054010"/>
    </source>
</evidence>
<dbReference type="Proteomes" id="UP000054010">
    <property type="component" value="Unassembled WGS sequence"/>
</dbReference>
<name>E1ICS2_9CHLR</name>
<dbReference type="EMBL" id="ADVR01000030">
    <property type="protein sequence ID" value="EFO81020.1"/>
    <property type="molecule type" value="Genomic_DNA"/>
</dbReference>
<dbReference type="InterPro" id="IPR000644">
    <property type="entry name" value="CBS_dom"/>
</dbReference>
<keyword evidence="2" id="KW-0129">CBS domain</keyword>
<reference evidence="4 5" key="1">
    <citation type="journal article" date="2011" name="J. Bacteriol.">
        <title>Draft genome sequence of the anoxygenic filamentous phototrophic bacterium Oscillochloris trichoides subsp. DG-6.</title>
        <authorList>
            <person name="Kuznetsov B.B."/>
            <person name="Ivanovsky R.N."/>
            <person name="Keppen O.I."/>
            <person name="Sukhacheva M.V."/>
            <person name="Bumazhkin B.K."/>
            <person name="Patutina E.O."/>
            <person name="Beletsky A.V."/>
            <person name="Mardanov A.V."/>
            <person name="Baslerov R.V."/>
            <person name="Panteleeva A.N."/>
            <person name="Kolganova T.V."/>
            <person name="Ravin N.V."/>
            <person name="Skryabin K.G."/>
        </authorList>
    </citation>
    <scope>NUCLEOTIDE SEQUENCE [LARGE SCALE GENOMIC DNA]</scope>
    <source>
        <strain evidence="4 5">DG-6</strain>
    </source>
</reference>
<evidence type="ECO:0000259" key="3">
    <source>
        <dbReference type="PROSITE" id="PS51371"/>
    </source>
</evidence>
<dbReference type="Gene3D" id="3.10.580.10">
    <property type="entry name" value="CBS-domain"/>
    <property type="match status" value="1"/>
</dbReference>
<dbReference type="Pfam" id="PF02641">
    <property type="entry name" value="DUF190"/>
    <property type="match status" value="1"/>
</dbReference>
<comment type="caution">
    <text evidence="4">The sequence shown here is derived from an EMBL/GenBank/DDBJ whole genome shotgun (WGS) entry which is preliminary data.</text>
</comment>
<gene>
    <name evidence="4" type="ORF">OSCT_1123</name>
</gene>
<dbReference type="PANTHER" id="PTHR35983:SF1">
    <property type="entry name" value="UPF0166 PROTEIN TM_0021"/>
    <property type="match status" value="1"/>
</dbReference>
<dbReference type="CDD" id="cd02205">
    <property type="entry name" value="CBS_pair_SF"/>
    <property type="match status" value="1"/>
</dbReference>
<dbReference type="eggNOG" id="COG1993">
    <property type="taxonomic scope" value="Bacteria"/>
</dbReference>
<dbReference type="InterPro" id="IPR015867">
    <property type="entry name" value="N-reg_PII/ATP_PRibTrfase_C"/>
</dbReference>
<dbReference type="Pfam" id="PF00571">
    <property type="entry name" value="CBS"/>
    <property type="match status" value="1"/>
</dbReference>
<dbReference type="PROSITE" id="PS51371">
    <property type="entry name" value="CBS"/>
    <property type="match status" value="1"/>
</dbReference>
<organism evidence="4 5">
    <name type="scientific">Oscillochloris trichoides DG-6</name>
    <dbReference type="NCBI Taxonomy" id="765420"/>
    <lineage>
        <taxon>Bacteria</taxon>
        <taxon>Bacillati</taxon>
        <taxon>Chloroflexota</taxon>
        <taxon>Chloroflexia</taxon>
        <taxon>Chloroflexales</taxon>
        <taxon>Chloroflexineae</taxon>
        <taxon>Oscillochloridaceae</taxon>
        <taxon>Oscillochloris</taxon>
    </lineage>
</organism>
<dbReference type="InterPro" id="IPR003793">
    <property type="entry name" value="UPF0166"/>
</dbReference>
<dbReference type="PANTHER" id="PTHR35983">
    <property type="entry name" value="UPF0166 PROTEIN TM_0021"/>
    <property type="match status" value="1"/>
</dbReference>
<dbReference type="Gene3D" id="3.30.70.120">
    <property type="match status" value="1"/>
</dbReference>
<protein>
    <submittedName>
        <fullName evidence="4">CBS domain containing protein</fullName>
    </submittedName>
</protein>
<dbReference type="InterPro" id="IPR011322">
    <property type="entry name" value="N-reg_PII-like_a/b"/>
</dbReference>
<dbReference type="InterPro" id="IPR046342">
    <property type="entry name" value="CBS_dom_sf"/>
</dbReference>
<accession>E1ICS2</accession>
<dbReference type="STRING" id="765420.OSCT_1123"/>
<evidence type="ECO:0000313" key="4">
    <source>
        <dbReference type="EMBL" id="EFO81020.1"/>
    </source>
</evidence>
<dbReference type="AlphaFoldDB" id="E1ICS2"/>
<sequence length="206" mass="22818">MNSPSSQQLWIYITESDTHHGRSTAMQIIEALREAGCPGATVLRGVAGYGSHHVLHSELVFEVASHLPLVITLIDRAERIAALLPTLRGLVQDGMITITPVEVVHVRHRERDPFPRHLMVGDVMSRTVVSVFPDDSLSTIVSLLIERRLRALPVIDSQRRVVGISPMAICSTGAARACRCAYNAAYRSRCTSPQKMQQRIRKPPLI</sequence>
<keyword evidence="5" id="KW-1185">Reference proteome</keyword>
<evidence type="ECO:0000256" key="2">
    <source>
        <dbReference type="PROSITE-ProRule" id="PRU00703"/>
    </source>
</evidence>
<dbReference type="eggNOG" id="COG0517">
    <property type="taxonomic scope" value="Bacteria"/>
</dbReference>
<evidence type="ECO:0000256" key="1">
    <source>
        <dbReference type="ARBA" id="ARBA00010554"/>
    </source>
</evidence>